<sequence>MLTHIRLWTPMSIAKTVLHKFVSYLVAPASKLIWKPRCSETTAWEQTQGISAKDMTSKYTGLRGDRSQGYGYITNDGSARVALR</sequence>
<dbReference type="EMBL" id="JAHRHY010000014">
    <property type="protein sequence ID" value="KAG9064097.1"/>
    <property type="molecule type" value="Genomic_DNA"/>
</dbReference>
<keyword evidence="2" id="KW-1185">Reference proteome</keyword>
<evidence type="ECO:0000313" key="1">
    <source>
        <dbReference type="EMBL" id="KAG9064097.1"/>
    </source>
</evidence>
<gene>
    <name evidence="1" type="ORF">KI688_003279</name>
</gene>
<dbReference type="Proteomes" id="UP000707451">
    <property type="component" value="Unassembled WGS sequence"/>
</dbReference>
<comment type="caution">
    <text evidence="1">The sequence shown here is derived from an EMBL/GenBank/DDBJ whole genome shotgun (WGS) entry which is preliminary data.</text>
</comment>
<accession>A0A9P7XNF5</accession>
<reference evidence="1" key="1">
    <citation type="submission" date="2021-06" db="EMBL/GenBank/DDBJ databases">
        <title>Genome Sequence of Mortierella hyaline Strain SCG-10, a Cold-Adapted, Nitrate-Reducing Fungus Isolated from Soil in Minnesota, USA.</title>
        <authorList>
            <person name="Aldossari N."/>
        </authorList>
    </citation>
    <scope>NUCLEOTIDE SEQUENCE</scope>
    <source>
        <strain evidence="1">SCG-10</strain>
    </source>
</reference>
<evidence type="ECO:0000313" key="2">
    <source>
        <dbReference type="Proteomes" id="UP000707451"/>
    </source>
</evidence>
<proteinExistence type="predicted"/>
<dbReference type="AlphaFoldDB" id="A0A9P7XNF5"/>
<organism evidence="1 2">
    <name type="scientific">Linnemannia hyalina</name>
    <dbReference type="NCBI Taxonomy" id="64524"/>
    <lineage>
        <taxon>Eukaryota</taxon>
        <taxon>Fungi</taxon>
        <taxon>Fungi incertae sedis</taxon>
        <taxon>Mucoromycota</taxon>
        <taxon>Mortierellomycotina</taxon>
        <taxon>Mortierellomycetes</taxon>
        <taxon>Mortierellales</taxon>
        <taxon>Mortierellaceae</taxon>
        <taxon>Linnemannia</taxon>
    </lineage>
</organism>
<dbReference type="OrthoDB" id="2413431at2759"/>
<protein>
    <submittedName>
        <fullName evidence="1">Uncharacterized protein</fullName>
    </submittedName>
</protein>
<name>A0A9P7XNF5_9FUNG</name>